<dbReference type="EMBL" id="LCRI01000024">
    <property type="protein sequence ID" value="KKW32427.1"/>
    <property type="molecule type" value="Genomic_DNA"/>
</dbReference>
<proteinExistence type="predicted"/>
<dbReference type="AlphaFoldDB" id="A0A0G1ZVP6"/>
<feature type="region of interest" description="Disordered" evidence="1">
    <location>
        <begin position="48"/>
        <end position="71"/>
    </location>
</feature>
<dbReference type="Proteomes" id="UP000034711">
    <property type="component" value="Unassembled WGS sequence"/>
</dbReference>
<protein>
    <submittedName>
        <fullName evidence="2">Uncharacterized protein</fullName>
    </submittedName>
</protein>
<reference evidence="2 3" key="1">
    <citation type="journal article" date="2015" name="Nature">
        <title>rRNA introns, odd ribosomes, and small enigmatic genomes across a large radiation of phyla.</title>
        <authorList>
            <person name="Brown C.T."/>
            <person name="Hug L.A."/>
            <person name="Thomas B.C."/>
            <person name="Sharon I."/>
            <person name="Castelle C.J."/>
            <person name="Singh A."/>
            <person name="Wilkins M.J."/>
            <person name="Williams K.H."/>
            <person name="Banfield J.F."/>
        </authorList>
    </citation>
    <scope>NUCLEOTIDE SEQUENCE [LARGE SCALE GENOMIC DNA]</scope>
</reference>
<name>A0A0G1ZVP6_9BACT</name>
<gene>
    <name evidence="2" type="ORF">UY77_C0024G0011</name>
</gene>
<sequence>MNKQLRRILDLVRRTGDRMIVTDPEGEDAYVVMGLPQYEALLSGRGAVAASTPSTPKSSVSSQPSDIWEALPPAGSQAETWDLGKLNPEEQMDLEAQYQAYLQEKDPKKSVDVAKSPSPKAETVIPKQKEEEFGEEQFYLEPIE</sequence>
<feature type="compositionally biased region" description="Low complexity" evidence="1">
    <location>
        <begin position="48"/>
        <end position="65"/>
    </location>
</feature>
<evidence type="ECO:0000313" key="3">
    <source>
        <dbReference type="Proteomes" id="UP000034711"/>
    </source>
</evidence>
<accession>A0A0G1ZVP6</accession>
<comment type="caution">
    <text evidence="2">The sequence shown here is derived from an EMBL/GenBank/DDBJ whole genome shotgun (WGS) entry which is preliminary data.</text>
</comment>
<organism evidence="2 3">
    <name type="scientific">Candidatus Uhrbacteria bacterium GW2011_GWA2_53_10</name>
    <dbReference type="NCBI Taxonomy" id="1618980"/>
    <lineage>
        <taxon>Bacteria</taxon>
        <taxon>Candidatus Uhriibacteriota</taxon>
    </lineage>
</organism>
<evidence type="ECO:0000256" key="1">
    <source>
        <dbReference type="SAM" id="MobiDB-lite"/>
    </source>
</evidence>
<feature type="region of interest" description="Disordered" evidence="1">
    <location>
        <begin position="105"/>
        <end position="130"/>
    </location>
</feature>
<evidence type="ECO:0000313" key="2">
    <source>
        <dbReference type="EMBL" id="KKW32427.1"/>
    </source>
</evidence>